<name>A0ACB8TSJ5_9APHY</name>
<protein>
    <submittedName>
        <fullName evidence="1">Uncharacterized protein</fullName>
    </submittedName>
</protein>
<evidence type="ECO:0000313" key="2">
    <source>
        <dbReference type="Proteomes" id="UP001055072"/>
    </source>
</evidence>
<reference evidence="1" key="1">
    <citation type="journal article" date="2021" name="Environ. Microbiol.">
        <title>Gene family expansions and transcriptome signatures uncover fungal adaptations to wood decay.</title>
        <authorList>
            <person name="Hage H."/>
            <person name="Miyauchi S."/>
            <person name="Viragh M."/>
            <person name="Drula E."/>
            <person name="Min B."/>
            <person name="Chaduli D."/>
            <person name="Navarro D."/>
            <person name="Favel A."/>
            <person name="Norest M."/>
            <person name="Lesage-Meessen L."/>
            <person name="Balint B."/>
            <person name="Merenyi Z."/>
            <person name="de Eugenio L."/>
            <person name="Morin E."/>
            <person name="Martinez A.T."/>
            <person name="Baldrian P."/>
            <person name="Stursova M."/>
            <person name="Martinez M.J."/>
            <person name="Novotny C."/>
            <person name="Magnuson J.K."/>
            <person name="Spatafora J.W."/>
            <person name="Maurice S."/>
            <person name="Pangilinan J."/>
            <person name="Andreopoulos W."/>
            <person name="LaButti K."/>
            <person name="Hundley H."/>
            <person name="Na H."/>
            <person name="Kuo A."/>
            <person name="Barry K."/>
            <person name="Lipzen A."/>
            <person name="Henrissat B."/>
            <person name="Riley R."/>
            <person name="Ahrendt S."/>
            <person name="Nagy L.G."/>
            <person name="Grigoriev I.V."/>
            <person name="Martin F."/>
            <person name="Rosso M.N."/>
        </authorList>
    </citation>
    <scope>NUCLEOTIDE SEQUENCE</scope>
    <source>
        <strain evidence="1">CBS 384.51</strain>
    </source>
</reference>
<evidence type="ECO:0000313" key="1">
    <source>
        <dbReference type="EMBL" id="KAI0084992.1"/>
    </source>
</evidence>
<sequence length="296" mass="33819">MSASDIAKDNDSSAQTSPVDYWRQCLTTVDIEWLRSSINADETRMRARVDEIRKEAYDFSHYPCIRAYFFAKVDVVKNSIYKEIVEAGKKGDTIYLDFGCCMGTDARKLVADGYPPQNVFACDLYKELLDFGYRLYDDASTCQIHFLSSDAFSVPYPAPPSGPSTVEDLSEVTEISQLQGKVTHLYAGFFFHMFNEEKQCNLALRFGVLMKREPGTILYGRQIGSYEAGFVDALQMFAHSPESWKKMWKRAFMELESTEFAENRVIVEAEFAEVLPKELSLHGHPMPVLHWNVRIV</sequence>
<accession>A0ACB8TSJ5</accession>
<dbReference type="Proteomes" id="UP001055072">
    <property type="component" value="Unassembled WGS sequence"/>
</dbReference>
<comment type="caution">
    <text evidence="1">The sequence shown here is derived from an EMBL/GenBank/DDBJ whole genome shotgun (WGS) entry which is preliminary data.</text>
</comment>
<proteinExistence type="predicted"/>
<keyword evidence="2" id="KW-1185">Reference proteome</keyword>
<gene>
    <name evidence="1" type="ORF">BDY19DRAFT_469249</name>
</gene>
<dbReference type="EMBL" id="MU274936">
    <property type="protein sequence ID" value="KAI0084992.1"/>
    <property type="molecule type" value="Genomic_DNA"/>
</dbReference>
<organism evidence="1 2">
    <name type="scientific">Irpex rosettiformis</name>
    <dbReference type="NCBI Taxonomy" id="378272"/>
    <lineage>
        <taxon>Eukaryota</taxon>
        <taxon>Fungi</taxon>
        <taxon>Dikarya</taxon>
        <taxon>Basidiomycota</taxon>
        <taxon>Agaricomycotina</taxon>
        <taxon>Agaricomycetes</taxon>
        <taxon>Polyporales</taxon>
        <taxon>Irpicaceae</taxon>
        <taxon>Irpex</taxon>
    </lineage>
</organism>